<evidence type="ECO:0000256" key="2">
    <source>
        <dbReference type="ARBA" id="ARBA00022737"/>
    </source>
</evidence>
<feature type="domain" description="J" evidence="8">
    <location>
        <begin position="6"/>
        <end position="71"/>
    </location>
</feature>
<dbReference type="SUPFAM" id="SSF49493">
    <property type="entry name" value="HSP40/DnaJ peptide-binding domain"/>
    <property type="match status" value="2"/>
</dbReference>
<dbReference type="EMBL" id="CAJVRM010000068">
    <property type="protein sequence ID" value="CAG8973387.1"/>
    <property type="molecule type" value="Genomic_DNA"/>
</dbReference>
<dbReference type="PROSITE" id="PS50076">
    <property type="entry name" value="DNAJ_2"/>
    <property type="match status" value="1"/>
</dbReference>
<keyword evidence="2" id="KW-0677">Repeat</keyword>
<dbReference type="FunFam" id="1.10.287.110:FF:000048">
    <property type="entry name" value="DnaJ family protein"/>
    <property type="match status" value="1"/>
</dbReference>
<dbReference type="Pfam" id="PF00684">
    <property type="entry name" value="DnaJ_CXXCXGXG"/>
    <property type="match status" value="1"/>
</dbReference>
<gene>
    <name evidence="10" type="ORF">HYALB_00000150</name>
</gene>
<dbReference type="PANTHER" id="PTHR43888">
    <property type="entry name" value="DNAJ-LIKE-2, ISOFORM A-RELATED"/>
    <property type="match status" value="1"/>
</dbReference>
<dbReference type="InterPro" id="IPR044713">
    <property type="entry name" value="DNJA1/2-like"/>
</dbReference>
<dbReference type="GO" id="GO:0006457">
    <property type="term" value="P:protein folding"/>
    <property type="evidence" value="ECO:0007669"/>
    <property type="project" value="InterPro"/>
</dbReference>
<reference evidence="10" key="1">
    <citation type="submission" date="2021-07" db="EMBL/GenBank/DDBJ databases">
        <authorList>
            <person name="Durling M."/>
        </authorList>
    </citation>
    <scope>NUCLEOTIDE SEQUENCE</scope>
</reference>
<dbReference type="HAMAP" id="MF_01152">
    <property type="entry name" value="DnaJ"/>
    <property type="match status" value="1"/>
</dbReference>
<dbReference type="AlphaFoldDB" id="A0A9N9LIY1"/>
<dbReference type="InterPro" id="IPR036410">
    <property type="entry name" value="HSP_DnaJ_Cys-rich_dom_sf"/>
</dbReference>
<feature type="domain" description="CR-type" evidence="9">
    <location>
        <begin position="139"/>
        <end position="222"/>
    </location>
</feature>
<evidence type="ECO:0000256" key="1">
    <source>
        <dbReference type="ARBA" id="ARBA00022723"/>
    </source>
</evidence>
<evidence type="ECO:0000256" key="3">
    <source>
        <dbReference type="ARBA" id="ARBA00022771"/>
    </source>
</evidence>
<dbReference type="GO" id="GO:0009408">
    <property type="term" value="P:response to heat"/>
    <property type="evidence" value="ECO:0007669"/>
    <property type="project" value="InterPro"/>
</dbReference>
<comment type="caution">
    <text evidence="10">The sequence shown here is derived from an EMBL/GenBank/DDBJ whole genome shotgun (WGS) entry which is preliminary data.</text>
</comment>
<dbReference type="FunFam" id="2.60.260.20:FF:000024">
    <property type="entry name" value="Mitochondrial protein import protein MAS5"/>
    <property type="match status" value="1"/>
</dbReference>
<dbReference type="Pfam" id="PF01556">
    <property type="entry name" value="DnaJ_C"/>
    <property type="match status" value="1"/>
</dbReference>
<keyword evidence="4 6" id="KW-0862">Zinc</keyword>
<dbReference type="CDD" id="cd10747">
    <property type="entry name" value="DnaJ_C"/>
    <property type="match status" value="1"/>
</dbReference>
<evidence type="ECO:0000259" key="8">
    <source>
        <dbReference type="PROSITE" id="PS50076"/>
    </source>
</evidence>
<dbReference type="OrthoDB" id="550424at2759"/>
<dbReference type="GO" id="GO:0030544">
    <property type="term" value="F:Hsp70 protein binding"/>
    <property type="evidence" value="ECO:0007669"/>
    <property type="project" value="InterPro"/>
</dbReference>
<protein>
    <recommendedName>
        <fullName evidence="12">Mitochondrial protein import protein MAS5</fullName>
    </recommendedName>
</protein>
<evidence type="ECO:0008006" key="12">
    <source>
        <dbReference type="Google" id="ProtNLM"/>
    </source>
</evidence>
<organism evidence="10 11">
    <name type="scientific">Hymenoscyphus albidus</name>
    <dbReference type="NCBI Taxonomy" id="595503"/>
    <lineage>
        <taxon>Eukaryota</taxon>
        <taxon>Fungi</taxon>
        <taxon>Dikarya</taxon>
        <taxon>Ascomycota</taxon>
        <taxon>Pezizomycotina</taxon>
        <taxon>Leotiomycetes</taxon>
        <taxon>Helotiales</taxon>
        <taxon>Helotiaceae</taxon>
        <taxon>Hymenoscyphus</taxon>
    </lineage>
</organism>
<feature type="region of interest" description="Disordered" evidence="7">
    <location>
        <begin position="364"/>
        <end position="417"/>
    </location>
</feature>
<dbReference type="InterPro" id="IPR036869">
    <property type="entry name" value="J_dom_sf"/>
</dbReference>
<dbReference type="InterPro" id="IPR001305">
    <property type="entry name" value="HSP_DnaJ_Cys-rich_dom"/>
</dbReference>
<name>A0A9N9LIY1_9HELO</name>
<dbReference type="InterPro" id="IPR008971">
    <property type="entry name" value="HSP40/DnaJ_pept-bd"/>
</dbReference>
<dbReference type="PROSITE" id="PS00636">
    <property type="entry name" value="DNAJ_1"/>
    <property type="match status" value="1"/>
</dbReference>
<proteinExistence type="inferred from homology"/>
<dbReference type="InterPro" id="IPR012724">
    <property type="entry name" value="DnaJ"/>
</dbReference>
<dbReference type="SUPFAM" id="SSF57938">
    <property type="entry name" value="DnaJ/Hsp40 cysteine-rich domain"/>
    <property type="match status" value="1"/>
</dbReference>
<sequence>MAKDTKFYDILGVAPTATEAELKKAYKVGALKHHPDKNAHNPDSADKFKDLSHAYEILSDPQKRQIYDQYGEEGLEGGGGAGGMNAEDLFSQFFGGGSAFGGGGGLGGMFGGGMQQRGPPKARTIHHVHKVSLEDIYRGKVSKLALQKSVICAKCEGRGGKEGAVKKCAGCDGHGMKTMMRQMGPMIQRFQTVCPDCNGEGEIIREKDKCRVCMGKKTVVERKVLHVHVDRGVRSGHKIEFRGEGDQTPGVQPGDVIFEIEQKPHPRFQRKDDDLSYHAEIDLVTALAGGTIYIEHLDDRWLSVDIMPGEVISPGAIKLIRNQGMPSYRHHDNGNLYVIFDVKFPAKGFATDPAAFEALKQILPPSPTDIAPPKETMTETVDLEDVDPAQQARAQGATAMDEDDEGAGGERVQCASQ</sequence>
<feature type="zinc finger region" description="CR-type" evidence="6">
    <location>
        <begin position="139"/>
        <end position="222"/>
    </location>
</feature>
<dbReference type="PRINTS" id="PR00625">
    <property type="entry name" value="JDOMAIN"/>
</dbReference>
<dbReference type="Proteomes" id="UP000701801">
    <property type="component" value="Unassembled WGS sequence"/>
</dbReference>
<evidence type="ECO:0000313" key="10">
    <source>
        <dbReference type="EMBL" id="CAG8973387.1"/>
    </source>
</evidence>
<dbReference type="InterPro" id="IPR001623">
    <property type="entry name" value="DnaJ_domain"/>
</dbReference>
<keyword evidence="3 6" id="KW-0863">Zinc-finger</keyword>
<dbReference type="PROSITE" id="PS51188">
    <property type="entry name" value="ZF_CR"/>
    <property type="match status" value="1"/>
</dbReference>
<dbReference type="Pfam" id="PF00226">
    <property type="entry name" value="DnaJ"/>
    <property type="match status" value="1"/>
</dbReference>
<keyword evidence="5" id="KW-0143">Chaperone</keyword>
<keyword evidence="1 6" id="KW-0479">Metal-binding</keyword>
<dbReference type="FunFam" id="2.10.230.10:FF:000001">
    <property type="entry name" value="DnaJ subfamily A member 2"/>
    <property type="match status" value="1"/>
</dbReference>
<dbReference type="Gene3D" id="1.10.287.110">
    <property type="entry name" value="DnaJ domain"/>
    <property type="match status" value="1"/>
</dbReference>
<evidence type="ECO:0000256" key="4">
    <source>
        <dbReference type="ARBA" id="ARBA00022833"/>
    </source>
</evidence>
<accession>A0A9N9LIY1</accession>
<keyword evidence="11" id="KW-1185">Reference proteome</keyword>
<evidence type="ECO:0000259" key="9">
    <source>
        <dbReference type="PROSITE" id="PS51188"/>
    </source>
</evidence>
<dbReference type="SUPFAM" id="SSF46565">
    <property type="entry name" value="Chaperone J-domain"/>
    <property type="match status" value="1"/>
</dbReference>
<dbReference type="GO" id="GO:0005524">
    <property type="term" value="F:ATP binding"/>
    <property type="evidence" value="ECO:0007669"/>
    <property type="project" value="InterPro"/>
</dbReference>
<dbReference type="GO" id="GO:0008270">
    <property type="term" value="F:zinc ion binding"/>
    <property type="evidence" value="ECO:0007669"/>
    <property type="project" value="UniProtKB-KW"/>
</dbReference>
<dbReference type="InterPro" id="IPR002939">
    <property type="entry name" value="DnaJ_C"/>
</dbReference>
<evidence type="ECO:0000313" key="11">
    <source>
        <dbReference type="Proteomes" id="UP000701801"/>
    </source>
</evidence>
<dbReference type="GO" id="GO:0051082">
    <property type="term" value="F:unfolded protein binding"/>
    <property type="evidence" value="ECO:0007669"/>
    <property type="project" value="InterPro"/>
</dbReference>
<evidence type="ECO:0000256" key="7">
    <source>
        <dbReference type="SAM" id="MobiDB-lite"/>
    </source>
</evidence>
<evidence type="ECO:0000256" key="5">
    <source>
        <dbReference type="ARBA" id="ARBA00023186"/>
    </source>
</evidence>
<evidence type="ECO:0000256" key="6">
    <source>
        <dbReference type="PROSITE-ProRule" id="PRU00546"/>
    </source>
</evidence>
<dbReference type="CDD" id="cd10719">
    <property type="entry name" value="DnaJ_zf"/>
    <property type="match status" value="1"/>
</dbReference>
<dbReference type="InterPro" id="IPR018253">
    <property type="entry name" value="DnaJ_domain_CS"/>
</dbReference>
<dbReference type="Gene3D" id="2.60.260.20">
    <property type="entry name" value="Urease metallochaperone UreE, N-terminal domain"/>
    <property type="match status" value="2"/>
</dbReference>
<dbReference type="SMART" id="SM00271">
    <property type="entry name" value="DnaJ"/>
    <property type="match status" value="1"/>
</dbReference>
<dbReference type="CDD" id="cd06257">
    <property type="entry name" value="DnaJ"/>
    <property type="match status" value="1"/>
</dbReference>
<dbReference type="Gene3D" id="2.10.230.10">
    <property type="entry name" value="Heat shock protein DnaJ, cysteine-rich domain"/>
    <property type="match status" value="1"/>
</dbReference>